<feature type="transmembrane region" description="Helical" evidence="1">
    <location>
        <begin position="215"/>
        <end position="234"/>
    </location>
</feature>
<name>A0A0S4IMG6_BODSA</name>
<feature type="transmembrane region" description="Helical" evidence="1">
    <location>
        <begin position="137"/>
        <end position="157"/>
    </location>
</feature>
<gene>
    <name evidence="2" type="ORF">BSAL_51020</name>
</gene>
<dbReference type="Proteomes" id="UP000051952">
    <property type="component" value="Unassembled WGS sequence"/>
</dbReference>
<keyword evidence="1" id="KW-0812">Transmembrane</keyword>
<feature type="transmembrane region" description="Helical" evidence="1">
    <location>
        <begin position="6"/>
        <end position="31"/>
    </location>
</feature>
<evidence type="ECO:0000256" key="1">
    <source>
        <dbReference type="SAM" id="Phobius"/>
    </source>
</evidence>
<evidence type="ECO:0000313" key="2">
    <source>
        <dbReference type="EMBL" id="CUE65772.1"/>
    </source>
</evidence>
<dbReference type="EMBL" id="CYKH01000055">
    <property type="protein sequence ID" value="CUE65772.1"/>
    <property type="molecule type" value="Genomic_DNA"/>
</dbReference>
<proteinExistence type="predicted"/>
<protein>
    <submittedName>
        <fullName evidence="2">Membrane-associated protein, putative</fullName>
    </submittedName>
</protein>
<organism evidence="2 3">
    <name type="scientific">Bodo saltans</name>
    <name type="common">Flagellated protozoan</name>
    <dbReference type="NCBI Taxonomy" id="75058"/>
    <lineage>
        <taxon>Eukaryota</taxon>
        <taxon>Discoba</taxon>
        <taxon>Euglenozoa</taxon>
        <taxon>Kinetoplastea</taxon>
        <taxon>Metakinetoplastina</taxon>
        <taxon>Eubodonida</taxon>
        <taxon>Bodonidae</taxon>
        <taxon>Bodo</taxon>
    </lineage>
</organism>
<dbReference type="AlphaFoldDB" id="A0A0S4IMG6"/>
<evidence type="ECO:0000313" key="3">
    <source>
        <dbReference type="Proteomes" id="UP000051952"/>
    </source>
</evidence>
<accession>A0A0S4IMG6</accession>
<sequence>MTCCGVAYLVVATVAMMLTFASLWLPFVVLVENSSSTYDGTTSESAKAHALRDSPWVASHRAESITSRTKEKVRLAQEQTLSLSGHTLQCPFFNGPCYIGSTELRAEGIIVETDDLVAAAGCTSLGATGDPTRTRMWAVAAAFWSVVTWLMAIVHAVKGVNLGSHPALIKFGAAGLSAAHVLACMGAMILEWNVWSCFMDAASVTILLLPAGYEFNMYAVSLIIMSAGGGWQFWNGVGMVVSWFSSCCGAPAGRNSTVNVVFYTQMYEQPLGVLPPPQATYDAYGRLVQQNLQS</sequence>
<keyword evidence="3" id="KW-1185">Reference proteome</keyword>
<feature type="transmembrane region" description="Helical" evidence="1">
    <location>
        <begin position="169"/>
        <end position="194"/>
    </location>
</feature>
<dbReference type="VEuPathDB" id="TriTrypDB:BSAL_51020"/>
<keyword evidence="1" id="KW-0472">Membrane</keyword>
<keyword evidence="1" id="KW-1133">Transmembrane helix</keyword>
<reference evidence="3" key="1">
    <citation type="submission" date="2015-09" db="EMBL/GenBank/DDBJ databases">
        <authorList>
            <consortium name="Pathogen Informatics"/>
        </authorList>
    </citation>
    <scope>NUCLEOTIDE SEQUENCE [LARGE SCALE GENOMIC DNA]</scope>
    <source>
        <strain evidence="3">Lake Konstanz</strain>
    </source>
</reference>